<name>A0A1B0BV80_9MUSC</name>
<evidence type="ECO:0000313" key="1">
    <source>
        <dbReference type="EnsemblMetazoa" id="GPPI041488-PA"/>
    </source>
</evidence>
<evidence type="ECO:0000313" key="2">
    <source>
        <dbReference type="Proteomes" id="UP000092460"/>
    </source>
</evidence>
<reference evidence="1" key="2">
    <citation type="submission" date="2020-05" db="UniProtKB">
        <authorList>
            <consortium name="EnsemblMetazoa"/>
        </authorList>
    </citation>
    <scope>IDENTIFICATION</scope>
    <source>
        <strain evidence="1">IAEA</strain>
    </source>
</reference>
<accession>A0A1B0BV80</accession>
<proteinExistence type="predicted"/>
<reference evidence="2" key="1">
    <citation type="submission" date="2015-01" db="EMBL/GenBank/DDBJ databases">
        <authorList>
            <person name="Aksoy S."/>
            <person name="Warren W."/>
            <person name="Wilson R.K."/>
        </authorList>
    </citation>
    <scope>NUCLEOTIDE SEQUENCE [LARGE SCALE GENOMIC DNA]</scope>
    <source>
        <strain evidence="2">IAEA</strain>
    </source>
</reference>
<protein>
    <submittedName>
        <fullName evidence="1">Uncharacterized protein</fullName>
    </submittedName>
</protein>
<sequence>MDIYEAVPYNFENAVKKRKTSGSTLVTKRHCLVNYNVIGFKNWYLQSPVFLITCIRKNNDVQRQSNVITTNDSTLFSRTLGKFYNNTYTFHILLLVDKEKISGHYISIQLYNAGRLEETLKATETGSSCKDMDLDLLLNAIDCFQDCMLLQICTPLDHRDHLQRKSKPLTTPTPTELRRLDIDAMKRQSSFFGSNISAELRPIVS</sequence>
<dbReference type="Proteomes" id="UP000092460">
    <property type="component" value="Unassembled WGS sequence"/>
</dbReference>
<keyword evidence="2" id="KW-1185">Reference proteome</keyword>
<dbReference type="AlphaFoldDB" id="A0A1B0BV80"/>
<organism evidence="1 2">
    <name type="scientific">Glossina palpalis gambiensis</name>
    <dbReference type="NCBI Taxonomy" id="67801"/>
    <lineage>
        <taxon>Eukaryota</taxon>
        <taxon>Metazoa</taxon>
        <taxon>Ecdysozoa</taxon>
        <taxon>Arthropoda</taxon>
        <taxon>Hexapoda</taxon>
        <taxon>Insecta</taxon>
        <taxon>Pterygota</taxon>
        <taxon>Neoptera</taxon>
        <taxon>Endopterygota</taxon>
        <taxon>Diptera</taxon>
        <taxon>Brachycera</taxon>
        <taxon>Muscomorpha</taxon>
        <taxon>Hippoboscoidea</taxon>
        <taxon>Glossinidae</taxon>
        <taxon>Glossina</taxon>
    </lineage>
</organism>
<dbReference type="EMBL" id="JXJN01021144">
    <property type="status" value="NOT_ANNOTATED_CDS"/>
    <property type="molecule type" value="Genomic_DNA"/>
</dbReference>
<dbReference type="VEuPathDB" id="VectorBase:GPPI041488"/>
<dbReference type="EnsemblMetazoa" id="GPPI041488-RA">
    <property type="protein sequence ID" value="GPPI041488-PA"/>
    <property type="gene ID" value="GPPI041488"/>
</dbReference>